<dbReference type="Gene3D" id="3.40.50.300">
    <property type="entry name" value="P-loop containing nucleotide triphosphate hydrolases"/>
    <property type="match status" value="2"/>
</dbReference>
<gene>
    <name evidence="6" type="ORF">PHMEG_0003516</name>
</gene>
<dbReference type="Proteomes" id="UP000198211">
    <property type="component" value="Unassembled WGS sequence"/>
</dbReference>
<feature type="region of interest" description="Disordered" evidence="5">
    <location>
        <begin position="434"/>
        <end position="454"/>
    </location>
</feature>
<accession>A0A225WVX3</accession>
<feature type="compositionally biased region" description="Basic and acidic residues" evidence="5">
    <location>
        <begin position="903"/>
        <end position="916"/>
    </location>
</feature>
<protein>
    <submittedName>
        <fullName evidence="6">Adenylate kinase</fullName>
    </submittedName>
</protein>
<evidence type="ECO:0000256" key="1">
    <source>
        <dbReference type="ARBA" id="ARBA00007220"/>
    </source>
</evidence>
<dbReference type="InterPro" id="IPR006259">
    <property type="entry name" value="Adenyl_kin_sub"/>
</dbReference>
<keyword evidence="3" id="KW-0547">Nucleotide-binding</keyword>
<dbReference type="OrthoDB" id="439792at2759"/>
<keyword evidence="7" id="KW-1185">Reference proteome</keyword>
<dbReference type="NCBIfam" id="TIGR01351">
    <property type="entry name" value="adk"/>
    <property type="match status" value="1"/>
</dbReference>
<dbReference type="PRINTS" id="PR00094">
    <property type="entry name" value="ADENYLTKNASE"/>
</dbReference>
<evidence type="ECO:0000313" key="6">
    <source>
        <dbReference type="EMBL" id="OWZ21864.1"/>
    </source>
</evidence>
<keyword evidence="4 6" id="KW-0418">Kinase</keyword>
<dbReference type="PANTHER" id="PTHR23359">
    <property type="entry name" value="NUCLEOTIDE KINASE"/>
    <property type="match status" value="1"/>
</dbReference>
<dbReference type="InterPro" id="IPR027417">
    <property type="entry name" value="P-loop_NTPase"/>
</dbReference>
<dbReference type="GO" id="GO:0005524">
    <property type="term" value="F:ATP binding"/>
    <property type="evidence" value="ECO:0007669"/>
    <property type="project" value="InterPro"/>
</dbReference>
<evidence type="ECO:0000256" key="4">
    <source>
        <dbReference type="ARBA" id="ARBA00022777"/>
    </source>
</evidence>
<reference evidence="7" key="1">
    <citation type="submission" date="2017-03" db="EMBL/GenBank/DDBJ databases">
        <title>Phytopthora megakarya and P. palmivora, two closely related causual agents of cacao black pod achieved similar genome size and gene model numbers by different mechanisms.</title>
        <authorList>
            <person name="Ali S."/>
            <person name="Shao J."/>
            <person name="Larry D.J."/>
            <person name="Kronmiller B."/>
            <person name="Shen D."/>
            <person name="Strem M.D."/>
            <person name="Melnick R.L."/>
            <person name="Guiltinan M.J."/>
            <person name="Tyler B.M."/>
            <person name="Meinhardt L.W."/>
            <person name="Bailey B.A."/>
        </authorList>
    </citation>
    <scope>NUCLEOTIDE SEQUENCE [LARGE SCALE GENOMIC DNA]</scope>
    <source>
        <strain evidence="7">zdho120</strain>
    </source>
</reference>
<dbReference type="STRING" id="4795.A0A225WVX3"/>
<dbReference type="InterPro" id="IPR000850">
    <property type="entry name" value="Adenylat/UMP-CMP_kin"/>
</dbReference>
<organism evidence="6 7">
    <name type="scientific">Phytophthora megakarya</name>
    <dbReference type="NCBI Taxonomy" id="4795"/>
    <lineage>
        <taxon>Eukaryota</taxon>
        <taxon>Sar</taxon>
        <taxon>Stramenopiles</taxon>
        <taxon>Oomycota</taxon>
        <taxon>Peronosporomycetes</taxon>
        <taxon>Peronosporales</taxon>
        <taxon>Peronosporaceae</taxon>
        <taxon>Phytophthora</taxon>
    </lineage>
</organism>
<comment type="caution">
    <text evidence="6">The sequence shown here is derived from an EMBL/GenBank/DDBJ whole genome shotgun (WGS) entry which is preliminary data.</text>
</comment>
<dbReference type="HAMAP" id="MF_00235">
    <property type="entry name" value="Adenylate_kinase_Adk"/>
    <property type="match status" value="2"/>
</dbReference>
<evidence type="ECO:0000256" key="3">
    <source>
        <dbReference type="ARBA" id="ARBA00022741"/>
    </source>
</evidence>
<dbReference type="Pfam" id="PF00406">
    <property type="entry name" value="ADK"/>
    <property type="match status" value="2"/>
</dbReference>
<evidence type="ECO:0000256" key="2">
    <source>
        <dbReference type="ARBA" id="ARBA00022679"/>
    </source>
</evidence>
<evidence type="ECO:0000313" key="7">
    <source>
        <dbReference type="Proteomes" id="UP000198211"/>
    </source>
</evidence>
<evidence type="ECO:0000256" key="5">
    <source>
        <dbReference type="SAM" id="MobiDB-lite"/>
    </source>
</evidence>
<dbReference type="InterPro" id="IPR036193">
    <property type="entry name" value="ADK_active_lid_dom_sf"/>
</dbReference>
<dbReference type="SUPFAM" id="SSF52540">
    <property type="entry name" value="P-loop containing nucleoside triphosphate hydrolases"/>
    <property type="match status" value="2"/>
</dbReference>
<comment type="similarity">
    <text evidence="1">Belongs to the adenylate kinase family.</text>
</comment>
<dbReference type="InterPro" id="IPR033690">
    <property type="entry name" value="Adenylat_kinase_CS"/>
</dbReference>
<dbReference type="PROSITE" id="PS00113">
    <property type="entry name" value="ADENYLATE_KINASE"/>
    <property type="match status" value="1"/>
</dbReference>
<proteinExistence type="inferred from homology"/>
<dbReference type="CDD" id="cd01428">
    <property type="entry name" value="ADK"/>
    <property type="match status" value="2"/>
</dbReference>
<feature type="region of interest" description="Disordered" evidence="5">
    <location>
        <begin position="879"/>
        <end position="916"/>
    </location>
</feature>
<sequence length="916" mass="100214">MELSVRQCVEADEAAVELLPAPESKTRRKLFGLTHAGALIETSQVTLCAEVPQSKDVATETSTSHGTLAGFASFDDQIPAALARWPEVRDYLKKRLLFGKPNGCLLLMAFRYDPAVSSERTVLTALLHQLFKLRAELGGVVLAVHVGVDVEELGAFSQTFSCYDAVGLSTGGLLMFYRAVRTDYNPSVFVRQPLPNETEVDQLQVMVKKNEDTKRHTAHTWFDAATDPTRLLSNQDEHRACFVAQCVDTQQPCGLLACTDSIDTDKVDGYARLFADIYRKANPMPEDLPTARTSVAPAPSPPKMSSLHSLARPVGGPPNVIVLGPPGSGKCRQSKRLAQEFGVVHVCTGALLRDAVSDGSGKYAHLINVLNAGDLVADDVVQDLVLNRLIQPDCKARGWLLEGFPRTDNQARVLTSHGAKPDVVAILELSDDDAAQRDTEGDGETNADTSTAPVGRRLALYREHREAVRQNFVKISTVVHVDAAKSRDTTTRKVMHEIYRARGCRGPLPVRNPPRLIITGAPASGKGTQCELLVRALHVVHLSTGDMLRQAIRDGTALGKQAQGYMDGGKLVPDNLIVGVVLERLAQPDCKARGWLLDGFPRTEAQAQALLAARIIPDCVLVLEVPDDEVVKRIAGRRLDPETGKTYHVDFNPPPAEVADRLIQRSDDTEETVRTRLEQFHAHSKAVVTALGGVCELIQVDGTHPVDQVAEQFIGGAERCLLRNNAVVVSLFSISPAYQTRAPLFLADVFEHFKDKDCLLLCLSESCNRPVLTSGFRCVRGDPSISTIARLKQQEEETVAAGARKAKHKHDKPKFSVLYAFHRDELPFLVNFTLDLSTTDEIQPRQAEPVIVKGMGVKGFSLTVRSWTNKCCEFLGFKKEKKSKSQAAESRPRAASSGNAQPSDDHPDEAGRNTIY</sequence>
<dbReference type="GO" id="GO:0004017">
    <property type="term" value="F:AMP kinase activity"/>
    <property type="evidence" value="ECO:0007669"/>
    <property type="project" value="InterPro"/>
</dbReference>
<keyword evidence="2" id="KW-0808">Transferase</keyword>
<dbReference type="EMBL" id="NBNE01000181">
    <property type="protein sequence ID" value="OWZ21864.1"/>
    <property type="molecule type" value="Genomic_DNA"/>
</dbReference>
<dbReference type="AlphaFoldDB" id="A0A225WVX3"/>
<dbReference type="SUPFAM" id="SSF57774">
    <property type="entry name" value="Microbial and mitochondrial ADK, insert 'zinc finger' domain"/>
    <property type="match status" value="1"/>
</dbReference>
<name>A0A225WVX3_9STRA</name>